<reference evidence="3 4" key="1">
    <citation type="submission" date="2019-04" db="EMBL/GenBank/DDBJ databases">
        <authorList>
            <person name="Li J."/>
        </authorList>
    </citation>
    <scope>NUCLEOTIDE SEQUENCE [LARGE SCALE GENOMIC DNA]</scope>
    <source>
        <strain evidence="3 4">KCTC 42687</strain>
    </source>
</reference>
<name>A0A4U0R8W1_9RHOB</name>
<dbReference type="Pfam" id="PF03413">
    <property type="entry name" value="PepSY"/>
    <property type="match status" value="1"/>
</dbReference>
<dbReference type="AlphaFoldDB" id="A0A4U0R8W1"/>
<dbReference type="RefSeq" id="WP_136886361.1">
    <property type="nucleotide sequence ID" value="NZ_SUNI01000011.1"/>
</dbReference>
<evidence type="ECO:0000259" key="2">
    <source>
        <dbReference type="Pfam" id="PF03413"/>
    </source>
</evidence>
<feature type="domain" description="PepSY" evidence="2">
    <location>
        <begin position="37"/>
        <end position="93"/>
    </location>
</feature>
<organism evidence="3 4">
    <name type="scientific">Paracoccus gahaiensis</name>
    <dbReference type="NCBI Taxonomy" id="1706839"/>
    <lineage>
        <taxon>Bacteria</taxon>
        <taxon>Pseudomonadati</taxon>
        <taxon>Pseudomonadota</taxon>
        <taxon>Alphaproteobacteria</taxon>
        <taxon>Rhodobacterales</taxon>
        <taxon>Paracoccaceae</taxon>
        <taxon>Paracoccus</taxon>
    </lineage>
</organism>
<evidence type="ECO:0000256" key="1">
    <source>
        <dbReference type="SAM" id="SignalP"/>
    </source>
</evidence>
<protein>
    <submittedName>
        <fullName evidence="3">Peptidase</fullName>
    </submittedName>
</protein>
<proteinExistence type="predicted"/>
<gene>
    <name evidence="3" type="ORF">FA743_12080</name>
</gene>
<feature type="signal peptide" evidence="1">
    <location>
        <begin position="1"/>
        <end position="19"/>
    </location>
</feature>
<evidence type="ECO:0000313" key="3">
    <source>
        <dbReference type="EMBL" id="TJZ91256.1"/>
    </source>
</evidence>
<evidence type="ECO:0000313" key="4">
    <source>
        <dbReference type="Proteomes" id="UP000309747"/>
    </source>
</evidence>
<sequence>MTRLVLAALLVLHPALPAAQVLDHEVARRAVGRGDVMPLERILALIEARYPGRILEVELEDEDGLWLYEIEILTPNGRVLEIELDPRTGAILSLEEDDD</sequence>
<dbReference type="OrthoDB" id="7856745at2"/>
<feature type="chain" id="PRO_5020584901" evidence="1">
    <location>
        <begin position="20"/>
        <end position="99"/>
    </location>
</feature>
<dbReference type="Gene3D" id="3.10.450.40">
    <property type="match status" value="1"/>
</dbReference>
<keyword evidence="4" id="KW-1185">Reference proteome</keyword>
<dbReference type="InterPro" id="IPR025711">
    <property type="entry name" value="PepSY"/>
</dbReference>
<dbReference type="Proteomes" id="UP000309747">
    <property type="component" value="Unassembled WGS sequence"/>
</dbReference>
<keyword evidence="1" id="KW-0732">Signal</keyword>
<accession>A0A4U0R8W1</accession>
<comment type="caution">
    <text evidence="3">The sequence shown here is derived from an EMBL/GenBank/DDBJ whole genome shotgun (WGS) entry which is preliminary data.</text>
</comment>
<dbReference type="EMBL" id="SUNI01000011">
    <property type="protein sequence ID" value="TJZ91256.1"/>
    <property type="molecule type" value="Genomic_DNA"/>
</dbReference>